<dbReference type="Proteomes" id="UP000499080">
    <property type="component" value="Unassembled WGS sequence"/>
</dbReference>
<accession>A0A4Y2HLZ9</accession>
<keyword evidence="2" id="KW-1185">Reference proteome</keyword>
<name>A0A4Y2HLZ9_ARAVE</name>
<proteinExistence type="predicted"/>
<organism evidence="1 2">
    <name type="scientific">Araneus ventricosus</name>
    <name type="common">Orbweaver spider</name>
    <name type="synonym">Epeira ventricosa</name>
    <dbReference type="NCBI Taxonomy" id="182803"/>
    <lineage>
        <taxon>Eukaryota</taxon>
        <taxon>Metazoa</taxon>
        <taxon>Ecdysozoa</taxon>
        <taxon>Arthropoda</taxon>
        <taxon>Chelicerata</taxon>
        <taxon>Arachnida</taxon>
        <taxon>Araneae</taxon>
        <taxon>Araneomorphae</taxon>
        <taxon>Entelegynae</taxon>
        <taxon>Araneoidea</taxon>
        <taxon>Araneidae</taxon>
        <taxon>Araneus</taxon>
    </lineage>
</organism>
<evidence type="ECO:0000313" key="1">
    <source>
        <dbReference type="EMBL" id="GBM66385.1"/>
    </source>
</evidence>
<reference evidence="1 2" key="1">
    <citation type="journal article" date="2019" name="Sci. Rep.">
        <title>Orb-weaving spider Araneus ventricosus genome elucidates the spidroin gene catalogue.</title>
        <authorList>
            <person name="Kono N."/>
            <person name="Nakamura H."/>
            <person name="Ohtoshi R."/>
            <person name="Moran D.A.P."/>
            <person name="Shinohara A."/>
            <person name="Yoshida Y."/>
            <person name="Fujiwara M."/>
            <person name="Mori M."/>
            <person name="Tomita M."/>
            <person name="Arakawa K."/>
        </authorList>
    </citation>
    <scope>NUCLEOTIDE SEQUENCE [LARGE SCALE GENOMIC DNA]</scope>
</reference>
<dbReference type="EMBL" id="BGPR01103434">
    <property type="protein sequence ID" value="GBM66385.1"/>
    <property type="molecule type" value="Genomic_DNA"/>
</dbReference>
<evidence type="ECO:0000313" key="2">
    <source>
        <dbReference type="Proteomes" id="UP000499080"/>
    </source>
</evidence>
<protein>
    <submittedName>
        <fullName evidence="1">Uncharacterized protein</fullName>
    </submittedName>
</protein>
<comment type="caution">
    <text evidence="1">The sequence shown here is derived from an EMBL/GenBank/DDBJ whole genome shotgun (WGS) entry which is preliminary data.</text>
</comment>
<sequence>MRSDLIPYYVGSVNMLTHDMARAKGSYKRLLLFFITKIKGFFVKSKHKIKYPNLHSAMRPVSHNDELLVPETPENFTYGDAAGEIDKVESSFTSSEINYVSDVNEEPHLNTPSE</sequence>
<gene>
    <name evidence="1" type="ORF">AVEN_197798_1</name>
</gene>
<dbReference type="AlphaFoldDB" id="A0A4Y2HLZ9"/>